<evidence type="ECO:0000313" key="2">
    <source>
        <dbReference type="EMBL" id="GLR12609.1"/>
    </source>
</evidence>
<protein>
    <submittedName>
        <fullName evidence="2">Uncharacterized protein</fullName>
    </submittedName>
</protein>
<keyword evidence="3" id="KW-1185">Reference proteome</keyword>
<evidence type="ECO:0000256" key="1">
    <source>
        <dbReference type="SAM" id="Phobius"/>
    </source>
</evidence>
<organism evidence="2 3">
    <name type="scientific">Chitinimonas prasina</name>
    <dbReference type="NCBI Taxonomy" id="1434937"/>
    <lineage>
        <taxon>Bacteria</taxon>
        <taxon>Pseudomonadati</taxon>
        <taxon>Pseudomonadota</taxon>
        <taxon>Betaproteobacteria</taxon>
        <taxon>Neisseriales</taxon>
        <taxon>Chitinibacteraceae</taxon>
        <taxon>Chitinimonas</taxon>
    </lineage>
</organism>
<evidence type="ECO:0000313" key="3">
    <source>
        <dbReference type="Proteomes" id="UP001156706"/>
    </source>
</evidence>
<feature type="transmembrane region" description="Helical" evidence="1">
    <location>
        <begin position="15"/>
        <end position="36"/>
    </location>
</feature>
<keyword evidence="1" id="KW-1133">Transmembrane helix</keyword>
<dbReference type="Proteomes" id="UP001156706">
    <property type="component" value="Unassembled WGS sequence"/>
</dbReference>
<dbReference type="EMBL" id="BSOG01000001">
    <property type="protein sequence ID" value="GLR12609.1"/>
    <property type="molecule type" value="Genomic_DNA"/>
</dbReference>
<keyword evidence="1" id="KW-0812">Transmembrane</keyword>
<gene>
    <name evidence="2" type="ORF">GCM10007907_13990</name>
</gene>
<name>A0ABQ5YCU1_9NEIS</name>
<proteinExistence type="predicted"/>
<comment type="caution">
    <text evidence="2">The sequence shown here is derived from an EMBL/GenBank/DDBJ whole genome shotgun (WGS) entry which is preliminary data.</text>
</comment>
<sequence>MPAPAGAGPGRLNDIMFAILRFIFVAIVLLWGYCLWRERRTGDPFWRRARGWLARFSLALLLVIAIGLFVERLST</sequence>
<keyword evidence="1" id="KW-0472">Membrane</keyword>
<accession>A0ABQ5YCU1</accession>
<reference evidence="3" key="1">
    <citation type="journal article" date="2019" name="Int. J. Syst. Evol. Microbiol.">
        <title>The Global Catalogue of Microorganisms (GCM) 10K type strain sequencing project: providing services to taxonomists for standard genome sequencing and annotation.</title>
        <authorList>
            <consortium name="The Broad Institute Genomics Platform"/>
            <consortium name="The Broad Institute Genome Sequencing Center for Infectious Disease"/>
            <person name="Wu L."/>
            <person name="Ma J."/>
        </authorList>
    </citation>
    <scope>NUCLEOTIDE SEQUENCE [LARGE SCALE GENOMIC DNA]</scope>
    <source>
        <strain evidence="3">NBRC 110044</strain>
    </source>
</reference>
<feature type="transmembrane region" description="Helical" evidence="1">
    <location>
        <begin position="52"/>
        <end position="70"/>
    </location>
</feature>